<dbReference type="PROSITE" id="PS00531">
    <property type="entry name" value="RNASE_T2_2"/>
    <property type="match status" value="1"/>
</dbReference>
<evidence type="ECO:0000313" key="6">
    <source>
        <dbReference type="Proteomes" id="UP000276133"/>
    </source>
</evidence>
<dbReference type="PANTHER" id="PTHR11240">
    <property type="entry name" value="RIBONUCLEASE T2"/>
    <property type="match status" value="1"/>
</dbReference>
<dbReference type="GO" id="GO:0005576">
    <property type="term" value="C:extracellular region"/>
    <property type="evidence" value="ECO:0007669"/>
    <property type="project" value="TreeGrafter"/>
</dbReference>
<dbReference type="AlphaFoldDB" id="A0A3M7PG15"/>
<keyword evidence="2" id="KW-1015">Disulfide bond</keyword>
<dbReference type="Gene3D" id="3.90.730.10">
    <property type="entry name" value="Ribonuclease T2-like"/>
    <property type="match status" value="1"/>
</dbReference>
<evidence type="ECO:0000256" key="3">
    <source>
        <dbReference type="PIRSR" id="PIRSR633697-1"/>
    </source>
</evidence>
<dbReference type="Pfam" id="PF00445">
    <property type="entry name" value="Ribonuclease_T2"/>
    <property type="match status" value="1"/>
</dbReference>
<evidence type="ECO:0000256" key="2">
    <source>
        <dbReference type="ARBA" id="ARBA00023157"/>
    </source>
</evidence>
<dbReference type="InterPro" id="IPR033697">
    <property type="entry name" value="Ribonuclease_T2_eukaryotic"/>
</dbReference>
<evidence type="ECO:0000313" key="5">
    <source>
        <dbReference type="EMBL" id="RMZ98041.1"/>
    </source>
</evidence>
<keyword evidence="5" id="KW-0378">Hydrolase</keyword>
<dbReference type="InterPro" id="IPR018188">
    <property type="entry name" value="RNase_T2_His_AS_1"/>
</dbReference>
<feature type="active site" evidence="3">
    <location>
        <position position="119"/>
    </location>
</feature>
<dbReference type="EMBL" id="REGN01011015">
    <property type="protein sequence ID" value="RMZ98041.1"/>
    <property type="molecule type" value="Genomic_DNA"/>
</dbReference>
<evidence type="ECO:0000256" key="4">
    <source>
        <dbReference type="RuleBase" id="RU004328"/>
    </source>
</evidence>
<reference evidence="5 6" key="1">
    <citation type="journal article" date="2018" name="Sci. Rep.">
        <title>Genomic signatures of local adaptation to the degree of environmental predictability in rotifers.</title>
        <authorList>
            <person name="Franch-Gras L."/>
            <person name="Hahn C."/>
            <person name="Garcia-Roger E.M."/>
            <person name="Carmona M.J."/>
            <person name="Serra M."/>
            <person name="Gomez A."/>
        </authorList>
    </citation>
    <scope>NUCLEOTIDE SEQUENCE [LARGE SCALE GENOMIC DNA]</scope>
    <source>
        <strain evidence="5">HYR1</strain>
    </source>
</reference>
<dbReference type="InterPro" id="IPR036430">
    <property type="entry name" value="RNase_T2-like_sf"/>
</dbReference>
<dbReference type="EC" id="3.1.27.1" evidence="5"/>
<name>A0A3M7PG15_BRAPC</name>
<dbReference type="GO" id="GO:0016787">
    <property type="term" value="F:hydrolase activity"/>
    <property type="evidence" value="ECO:0007669"/>
    <property type="project" value="UniProtKB-KW"/>
</dbReference>
<dbReference type="SUPFAM" id="SSF55895">
    <property type="entry name" value="Ribonuclease Rh-like"/>
    <property type="match status" value="1"/>
</dbReference>
<accession>A0A3M7PG15</accession>
<dbReference type="GO" id="GO:0003723">
    <property type="term" value="F:RNA binding"/>
    <property type="evidence" value="ECO:0007669"/>
    <property type="project" value="InterPro"/>
</dbReference>
<feature type="active site" evidence="3">
    <location>
        <position position="66"/>
    </location>
</feature>
<dbReference type="InterPro" id="IPR033130">
    <property type="entry name" value="RNase_T2_His_AS_2"/>
</dbReference>
<dbReference type="CDD" id="cd01061">
    <property type="entry name" value="RNase_T2_euk"/>
    <property type="match status" value="1"/>
</dbReference>
<dbReference type="Proteomes" id="UP000276133">
    <property type="component" value="Unassembled WGS sequence"/>
</dbReference>
<dbReference type="PANTHER" id="PTHR11240:SF22">
    <property type="entry name" value="RIBONUCLEASE T2"/>
    <property type="match status" value="1"/>
</dbReference>
<feature type="active site" evidence="3">
    <location>
        <position position="123"/>
    </location>
</feature>
<dbReference type="InterPro" id="IPR001568">
    <property type="entry name" value="RNase_T2-like"/>
</dbReference>
<dbReference type="OrthoDB" id="435754at2759"/>
<proteinExistence type="inferred from homology"/>
<comment type="caution">
    <text evidence="5">The sequence shown here is derived from an EMBL/GenBank/DDBJ whole genome shotgun (WGS) entry which is preliminary data.</text>
</comment>
<evidence type="ECO:0000256" key="1">
    <source>
        <dbReference type="ARBA" id="ARBA00007469"/>
    </source>
</evidence>
<sequence length="243" mass="28440">MTFIFLLKLSSARPNSNHNEFIRHQIEKNNDFDYLIFRQIWPASSCMFPGTHTCSIAKNITTWVVHGLWPSIKTEIGPQYCNKSLPFDFDRIKWLLPELLEFWPNLYTNTPLESFWKHEWEKHGTCALSLPKIRSESDYFNFSLSLRNKFDFGPALKKFNIEPDDSLLYDLDKIIEPMIVCYVLKDSDVQYLSQMQICLSKSFELVDCEFKAVELAKISKDNSAQEIQCQPGIPFLIDIYLTN</sequence>
<dbReference type="PROSITE" id="PS00530">
    <property type="entry name" value="RNASE_T2_1"/>
    <property type="match status" value="1"/>
</dbReference>
<protein>
    <submittedName>
        <fullName evidence="5">Ribonuclease Oy</fullName>
        <ecNumber evidence="5">3.1.27.1</ecNumber>
    </submittedName>
</protein>
<dbReference type="GO" id="GO:0033897">
    <property type="term" value="F:ribonuclease T2 activity"/>
    <property type="evidence" value="ECO:0007669"/>
    <property type="project" value="InterPro"/>
</dbReference>
<dbReference type="STRING" id="10195.A0A3M7PG15"/>
<organism evidence="5 6">
    <name type="scientific">Brachionus plicatilis</name>
    <name type="common">Marine rotifer</name>
    <name type="synonym">Brachionus muelleri</name>
    <dbReference type="NCBI Taxonomy" id="10195"/>
    <lineage>
        <taxon>Eukaryota</taxon>
        <taxon>Metazoa</taxon>
        <taxon>Spiralia</taxon>
        <taxon>Gnathifera</taxon>
        <taxon>Rotifera</taxon>
        <taxon>Eurotatoria</taxon>
        <taxon>Monogononta</taxon>
        <taxon>Pseudotrocha</taxon>
        <taxon>Ploima</taxon>
        <taxon>Brachionidae</taxon>
        <taxon>Brachionus</taxon>
    </lineage>
</organism>
<comment type="similarity">
    <text evidence="1 4">Belongs to the RNase T2 family.</text>
</comment>
<dbReference type="GO" id="GO:0006401">
    <property type="term" value="P:RNA catabolic process"/>
    <property type="evidence" value="ECO:0007669"/>
    <property type="project" value="TreeGrafter"/>
</dbReference>
<keyword evidence="6" id="KW-1185">Reference proteome</keyword>
<gene>
    <name evidence="5" type="ORF">BpHYR1_024879</name>
</gene>